<reference evidence="9 10" key="1">
    <citation type="submission" date="2011-02" db="EMBL/GenBank/DDBJ databases">
        <authorList>
            <person name="Weinstock G."/>
            <person name="Sodergren E."/>
            <person name="Clifton S."/>
            <person name="Fulton L."/>
            <person name="Fulton B."/>
            <person name="Courtney L."/>
            <person name="Fronick C."/>
            <person name="Harrison M."/>
            <person name="Strong C."/>
            <person name="Farmer C."/>
            <person name="Delahaunty K."/>
            <person name="Markovic C."/>
            <person name="Hall O."/>
            <person name="Minx P."/>
            <person name="Tomlinson C."/>
            <person name="Mitreva M."/>
            <person name="Hou S."/>
            <person name="Chen J."/>
            <person name="Wollam A."/>
            <person name="Pepin K.H."/>
            <person name="Johnson M."/>
            <person name="Bhonagiri V."/>
            <person name="Zhang X."/>
            <person name="Suruliraj S."/>
            <person name="Warren W."/>
            <person name="Chinwalla A."/>
            <person name="Mardis E.R."/>
            <person name="Wilson R.K."/>
        </authorList>
    </citation>
    <scope>NUCLEOTIDE SEQUENCE [LARGE SCALE GENOMIC DNA]</scope>
    <source>
        <strain evidence="9 10">YIT 12057</strain>
    </source>
</reference>
<dbReference type="SUPFAM" id="SSF49785">
    <property type="entry name" value="Galactose-binding domain-like"/>
    <property type="match status" value="1"/>
</dbReference>
<evidence type="ECO:0000313" key="10">
    <source>
        <dbReference type="Proteomes" id="UP000003416"/>
    </source>
</evidence>
<dbReference type="HOGENOM" id="CLU_007082_5_1_10"/>
<dbReference type="CDD" id="cd06563">
    <property type="entry name" value="GH20_chitobiase-like"/>
    <property type="match status" value="1"/>
</dbReference>
<dbReference type="GO" id="GO:0030203">
    <property type="term" value="P:glycosaminoglycan metabolic process"/>
    <property type="evidence" value="ECO:0007669"/>
    <property type="project" value="TreeGrafter"/>
</dbReference>
<accession>F3PTX8</accession>
<evidence type="ECO:0000256" key="2">
    <source>
        <dbReference type="ARBA" id="ARBA00006285"/>
    </source>
</evidence>
<dbReference type="Pfam" id="PF00728">
    <property type="entry name" value="Glyco_hydro_20"/>
    <property type="match status" value="1"/>
</dbReference>
<dbReference type="EMBL" id="AFBN01000040">
    <property type="protein sequence ID" value="EGF56423.1"/>
    <property type="molecule type" value="Genomic_DNA"/>
</dbReference>
<evidence type="ECO:0000256" key="1">
    <source>
        <dbReference type="ARBA" id="ARBA00001231"/>
    </source>
</evidence>
<evidence type="ECO:0000256" key="6">
    <source>
        <dbReference type="PIRSR" id="PIRSR625705-1"/>
    </source>
</evidence>
<dbReference type="InterPro" id="IPR015883">
    <property type="entry name" value="Glyco_hydro_20_cat"/>
</dbReference>
<evidence type="ECO:0000256" key="5">
    <source>
        <dbReference type="ARBA" id="ARBA00023295"/>
    </source>
</evidence>
<dbReference type="PANTHER" id="PTHR22600">
    <property type="entry name" value="BETA-HEXOSAMINIDASE"/>
    <property type="match status" value="1"/>
</dbReference>
<feature type="domain" description="Glycoside hydrolase family 20 catalytic" evidence="7">
    <location>
        <begin position="132"/>
        <end position="463"/>
    </location>
</feature>
<keyword evidence="10" id="KW-1185">Reference proteome</keyword>
<keyword evidence="4 9" id="KW-0378">Hydrolase</keyword>
<feature type="domain" description="Beta-hexosaminidase bacterial type N-terminal" evidence="8">
    <location>
        <begin position="14"/>
        <end position="126"/>
    </location>
</feature>
<dbReference type="RefSeq" id="WP_009125457.1">
    <property type="nucleotide sequence ID" value="NZ_GL882637.1"/>
</dbReference>
<dbReference type="GO" id="GO:0016020">
    <property type="term" value="C:membrane"/>
    <property type="evidence" value="ECO:0007669"/>
    <property type="project" value="TreeGrafter"/>
</dbReference>
<evidence type="ECO:0000256" key="3">
    <source>
        <dbReference type="ARBA" id="ARBA00012663"/>
    </source>
</evidence>
<name>F3PTX8_9BACE</name>
<dbReference type="PRINTS" id="PR00738">
    <property type="entry name" value="GLHYDRLASE20"/>
</dbReference>
<dbReference type="STRING" id="763034.HMPREF9446_02198"/>
<comment type="caution">
    <text evidence="9">The sequence shown here is derived from an EMBL/GenBank/DDBJ whole genome shotgun (WGS) entry which is preliminary data.</text>
</comment>
<dbReference type="SUPFAM" id="SSF55545">
    <property type="entry name" value="beta-N-acetylhexosaminidase-like domain"/>
    <property type="match status" value="1"/>
</dbReference>
<proteinExistence type="inferred from homology"/>
<protein>
    <recommendedName>
        <fullName evidence="3">beta-N-acetylhexosaminidase</fullName>
        <ecNumber evidence="3">3.2.1.52</ecNumber>
    </recommendedName>
</protein>
<dbReference type="Gene3D" id="2.60.120.260">
    <property type="entry name" value="Galactose-binding domain-like"/>
    <property type="match status" value="1"/>
</dbReference>
<dbReference type="GO" id="GO:0004563">
    <property type="term" value="F:beta-N-acetylhexosaminidase activity"/>
    <property type="evidence" value="ECO:0007669"/>
    <property type="project" value="UniProtKB-EC"/>
</dbReference>
<evidence type="ECO:0000259" key="7">
    <source>
        <dbReference type="Pfam" id="PF00728"/>
    </source>
</evidence>
<feature type="active site" description="Proton donor" evidence="6">
    <location>
        <position position="302"/>
    </location>
</feature>
<dbReference type="InterPro" id="IPR029018">
    <property type="entry name" value="Hex-like_dom2"/>
</dbReference>
<dbReference type="InterPro" id="IPR008979">
    <property type="entry name" value="Galactose-bd-like_sf"/>
</dbReference>
<dbReference type="GeneID" id="86049754"/>
<evidence type="ECO:0000259" key="8">
    <source>
        <dbReference type="Pfam" id="PF02838"/>
    </source>
</evidence>
<organism evidence="9 10">
    <name type="scientific">Bacteroides fluxus YIT 12057</name>
    <dbReference type="NCBI Taxonomy" id="763034"/>
    <lineage>
        <taxon>Bacteria</taxon>
        <taxon>Pseudomonadati</taxon>
        <taxon>Bacteroidota</taxon>
        <taxon>Bacteroidia</taxon>
        <taxon>Bacteroidales</taxon>
        <taxon>Bacteroidaceae</taxon>
        <taxon>Bacteroides</taxon>
    </lineage>
</organism>
<dbReference type="AlphaFoldDB" id="F3PTX8"/>
<dbReference type="SUPFAM" id="SSF51445">
    <property type="entry name" value="(Trans)glycosidases"/>
    <property type="match status" value="1"/>
</dbReference>
<sequence>MRYSICILTILLLWPFPVVGIDTQNELAIRQIKTIQAPYDWRTTTEFWQEVMTPLIKQPLTLSTESTASIRLRQVKTLTNETYQMEITRKGVTIQAGTKEGASRALAHLAQLIAAADEQKIPCTYIKETPRFVYRGLMIDCSRHFWSINELKRDIRMMALFRFNRLHLHLTDNQGWRFYMKTHPEVALKGTHYEEVPELSDRYYSREELIDLVNYAAAAGIDIIPEIDLPGHCQALLTARPELSCHGGTFQVYPEEYEGVRTRPGENMICVSNPDTYVFINDIIDELTAIFPSKLIHLGGDEVATHIWERCPRCQALYAREKMTSWHELQDYFTQRVSQMVRSKGRLMIGWDEINDRQAASQKDVIMIWQTDGRKQQRMATERGLQMILSPKDPCYFDFGYSRNSTRRVYEWEPLDKTLNGCDIGYVLGGQANLWTEFVTTQEEVERMLWPRACALAEVLWYQPEQKSWECFKKKLASIKKLFGWTDTDFTEESHLDNLGFVPTEEAIPSLKEAADITTDIEGIRYYHKEYAFDGDETTFFATPYSVPAGSSFTVTLKDLKTVKYIQILFDASKEYPDMVELLISKRDGLFVPVPSSLKDGILTASFNQPQEVKAVKFTLPKSMMARLSIKEISFISY</sequence>
<evidence type="ECO:0000256" key="4">
    <source>
        <dbReference type="ARBA" id="ARBA00022801"/>
    </source>
</evidence>
<gene>
    <name evidence="9" type="ORF">HMPREF9446_02198</name>
</gene>
<dbReference type="InterPro" id="IPR025705">
    <property type="entry name" value="Beta_hexosaminidase_sua/sub"/>
</dbReference>
<dbReference type="PANTHER" id="PTHR22600:SF57">
    <property type="entry name" value="BETA-N-ACETYLHEXOSAMINIDASE"/>
    <property type="match status" value="1"/>
</dbReference>
<dbReference type="eggNOG" id="COG3525">
    <property type="taxonomic scope" value="Bacteria"/>
</dbReference>
<dbReference type="Gene3D" id="3.30.379.10">
    <property type="entry name" value="Chitobiase/beta-hexosaminidase domain 2-like"/>
    <property type="match status" value="1"/>
</dbReference>
<dbReference type="EC" id="3.2.1.52" evidence="3"/>
<evidence type="ECO:0000313" key="9">
    <source>
        <dbReference type="EMBL" id="EGF56423.1"/>
    </source>
</evidence>
<dbReference type="InterPro" id="IPR015882">
    <property type="entry name" value="HEX_bac_N"/>
</dbReference>
<dbReference type="Proteomes" id="UP000003416">
    <property type="component" value="Unassembled WGS sequence"/>
</dbReference>
<comment type="catalytic activity">
    <reaction evidence="1">
        <text>Hydrolysis of terminal non-reducing N-acetyl-D-hexosamine residues in N-acetyl-beta-D-hexosaminides.</text>
        <dbReference type="EC" id="3.2.1.52"/>
    </reaction>
</comment>
<dbReference type="Gene3D" id="3.20.20.80">
    <property type="entry name" value="Glycosidases"/>
    <property type="match status" value="1"/>
</dbReference>
<keyword evidence="5" id="KW-0326">Glycosidase</keyword>
<dbReference type="InterPro" id="IPR017853">
    <property type="entry name" value="GH"/>
</dbReference>
<dbReference type="Pfam" id="PF02838">
    <property type="entry name" value="Glyco_hydro_20b"/>
    <property type="match status" value="1"/>
</dbReference>
<comment type="similarity">
    <text evidence="2">Belongs to the glycosyl hydrolase 20 family.</text>
</comment>
<dbReference type="GO" id="GO:0005975">
    <property type="term" value="P:carbohydrate metabolic process"/>
    <property type="evidence" value="ECO:0007669"/>
    <property type="project" value="InterPro"/>
</dbReference>